<reference evidence="1 2" key="1">
    <citation type="submission" date="2023-07" db="EMBL/GenBank/DDBJ databases">
        <title>Genomic Encyclopedia of Type Strains, Phase IV (KMG-IV): sequencing the most valuable type-strain genomes for metagenomic binning, comparative biology and taxonomic classification.</title>
        <authorList>
            <person name="Goeker M."/>
        </authorList>
    </citation>
    <scope>NUCLEOTIDE SEQUENCE [LARGE SCALE GENOMIC DNA]</scope>
    <source>
        <strain evidence="1 2">DSM 23494</strain>
    </source>
</reference>
<evidence type="ECO:0000313" key="1">
    <source>
        <dbReference type="EMBL" id="MDQ0270812.1"/>
    </source>
</evidence>
<accession>A0ABU0AHW4</accession>
<evidence type="ECO:0000313" key="2">
    <source>
        <dbReference type="Proteomes" id="UP001238088"/>
    </source>
</evidence>
<name>A0ABU0AHW4_9BACI</name>
<gene>
    <name evidence="1" type="ORF">J2S17_002697</name>
</gene>
<dbReference type="Proteomes" id="UP001238088">
    <property type="component" value="Unassembled WGS sequence"/>
</dbReference>
<comment type="caution">
    <text evidence="1">The sequence shown here is derived from an EMBL/GenBank/DDBJ whole genome shotgun (WGS) entry which is preliminary data.</text>
</comment>
<sequence length="34" mass="4131">MDLTYFCYLYSIKEIRGEEDDHTIKDWMAPFLVS</sequence>
<dbReference type="EMBL" id="JAUSUB010000010">
    <property type="protein sequence ID" value="MDQ0270812.1"/>
    <property type="molecule type" value="Genomic_DNA"/>
</dbReference>
<keyword evidence="2" id="KW-1185">Reference proteome</keyword>
<organism evidence="1 2">
    <name type="scientific">Cytobacillus purgationiresistens</name>
    <dbReference type="NCBI Taxonomy" id="863449"/>
    <lineage>
        <taxon>Bacteria</taxon>
        <taxon>Bacillati</taxon>
        <taxon>Bacillota</taxon>
        <taxon>Bacilli</taxon>
        <taxon>Bacillales</taxon>
        <taxon>Bacillaceae</taxon>
        <taxon>Cytobacillus</taxon>
    </lineage>
</organism>
<proteinExistence type="predicted"/>
<protein>
    <submittedName>
        <fullName evidence="1">Uncharacterized protein</fullName>
    </submittedName>
</protein>